<evidence type="ECO:0000256" key="6">
    <source>
        <dbReference type="ARBA" id="ARBA00023049"/>
    </source>
</evidence>
<accession>A0A4Y2AX66</accession>
<gene>
    <name evidence="11" type="primary">nas-7</name>
    <name evidence="11" type="ORF">AVEN_118693_1</name>
</gene>
<evidence type="ECO:0000256" key="2">
    <source>
        <dbReference type="ARBA" id="ARBA00022670"/>
    </source>
</evidence>
<keyword evidence="12" id="KW-1185">Reference proteome</keyword>
<feature type="binding site" evidence="8">
    <location>
        <position position="131"/>
    </location>
    <ligand>
        <name>Zn(2+)</name>
        <dbReference type="ChEBI" id="CHEBI:29105"/>
        <note>catalytic</note>
    </ligand>
</feature>
<evidence type="ECO:0000256" key="8">
    <source>
        <dbReference type="PROSITE-ProRule" id="PRU01211"/>
    </source>
</evidence>
<keyword evidence="5 8" id="KW-0862">Zinc</keyword>
<comment type="cofactor">
    <cofactor evidence="8 9">
        <name>Zn(2+)</name>
        <dbReference type="ChEBI" id="CHEBI:29105"/>
    </cofactor>
    <text evidence="8 9">Binds 1 zinc ion per subunit.</text>
</comment>
<keyword evidence="2 8" id="KW-0645">Protease</keyword>
<comment type="function">
    <text evidence="7">Zinc metalloprotease. Provoques deadhesion of endothelial cells from cell cultures, and also degradation of fibronectin, fibrinogen and gelatin in vitro. Its role in the venom is not fully understood but it might act as a spreading factor that facilitates diffusion of other venom toxins. Alternatively, it might be involved in the proteolytic processing of other venom toxins or it might play a role in extra-oral digestion of prey.</text>
</comment>
<dbReference type="GO" id="GO:0006508">
    <property type="term" value="P:proteolysis"/>
    <property type="evidence" value="ECO:0007669"/>
    <property type="project" value="UniProtKB-KW"/>
</dbReference>
<reference evidence="11 12" key="1">
    <citation type="journal article" date="2019" name="Sci. Rep.">
        <title>Orb-weaving spider Araneus ventricosus genome elucidates the spidroin gene catalogue.</title>
        <authorList>
            <person name="Kono N."/>
            <person name="Nakamura H."/>
            <person name="Ohtoshi R."/>
            <person name="Moran D.A.P."/>
            <person name="Shinohara A."/>
            <person name="Yoshida Y."/>
            <person name="Fujiwara M."/>
            <person name="Mori M."/>
            <person name="Tomita M."/>
            <person name="Arakawa K."/>
        </authorList>
    </citation>
    <scope>NUCLEOTIDE SEQUENCE [LARGE SCALE GENOMIC DNA]</scope>
</reference>
<sequence>MIKLSFFILITIFIFYGLYAKPLRKQRIRRNAYRNESRLWPKAVVPYTIDSNYSKHERNVIEKAMKDIQSISCIRFKKHSTEKAFVEIVKDKGCRAVVGYIGRRSKLTLGNGCIWVARVLHELLHVLGFFHEHTRPDRDDFVTIFDDNIKEASINNFRKMSESKVTTFGLPYDFKSVLHYHDREFAVDRTKKTIEPKVSVGKVIIGKADELSKMDILKLNKLYHCPKRKYFEFEDEGSGQTELEDNFIVVSM</sequence>
<dbReference type="InterPro" id="IPR024079">
    <property type="entry name" value="MetalloPept_cat_dom_sf"/>
</dbReference>
<evidence type="ECO:0000313" key="11">
    <source>
        <dbReference type="EMBL" id="GBL84328.1"/>
    </source>
</evidence>
<dbReference type="Gene3D" id="3.40.390.10">
    <property type="entry name" value="Collagenase (Catalytic Domain)"/>
    <property type="match status" value="1"/>
</dbReference>
<dbReference type="PANTHER" id="PTHR10127:SF780">
    <property type="entry name" value="METALLOENDOPEPTIDASE"/>
    <property type="match status" value="1"/>
</dbReference>
<dbReference type="PROSITE" id="PS51864">
    <property type="entry name" value="ASTACIN"/>
    <property type="match status" value="1"/>
</dbReference>
<dbReference type="Pfam" id="PF01400">
    <property type="entry name" value="Astacin"/>
    <property type="match status" value="1"/>
</dbReference>
<feature type="active site" evidence="8">
    <location>
        <position position="122"/>
    </location>
</feature>
<comment type="subunit">
    <text evidence="1">Monomer.</text>
</comment>
<evidence type="ECO:0000256" key="3">
    <source>
        <dbReference type="ARBA" id="ARBA00022723"/>
    </source>
</evidence>
<evidence type="ECO:0000259" key="10">
    <source>
        <dbReference type="PROSITE" id="PS51864"/>
    </source>
</evidence>
<dbReference type="InterPro" id="IPR006026">
    <property type="entry name" value="Peptidase_Metallo"/>
</dbReference>
<keyword evidence="6 8" id="KW-0482">Metalloprotease</keyword>
<dbReference type="EC" id="3.4.24.-" evidence="9"/>
<feature type="binding site" evidence="8">
    <location>
        <position position="125"/>
    </location>
    <ligand>
        <name>Zn(2+)</name>
        <dbReference type="ChEBI" id="CHEBI:29105"/>
        <note>catalytic</note>
    </ligand>
</feature>
<feature type="binding site" evidence="8">
    <location>
        <position position="121"/>
    </location>
    <ligand>
        <name>Zn(2+)</name>
        <dbReference type="ChEBI" id="CHEBI:29105"/>
        <note>catalytic</note>
    </ligand>
</feature>
<dbReference type="InterPro" id="IPR001506">
    <property type="entry name" value="Peptidase_M12A"/>
</dbReference>
<dbReference type="SUPFAM" id="SSF55486">
    <property type="entry name" value="Metalloproteases ('zincins'), catalytic domain"/>
    <property type="match status" value="1"/>
</dbReference>
<dbReference type="OrthoDB" id="291007at2759"/>
<evidence type="ECO:0000313" key="12">
    <source>
        <dbReference type="Proteomes" id="UP000499080"/>
    </source>
</evidence>
<evidence type="ECO:0000256" key="9">
    <source>
        <dbReference type="RuleBase" id="RU361183"/>
    </source>
</evidence>
<dbReference type="GO" id="GO:0008270">
    <property type="term" value="F:zinc ion binding"/>
    <property type="evidence" value="ECO:0007669"/>
    <property type="project" value="UniProtKB-UniRule"/>
</dbReference>
<dbReference type="CDD" id="cd04280">
    <property type="entry name" value="ZnMc_astacin_like"/>
    <property type="match status" value="1"/>
</dbReference>
<dbReference type="PRINTS" id="PR00480">
    <property type="entry name" value="ASTACIN"/>
</dbReference>
<protein>
    <recommendedName>
        <fullName evidence="9">Metalloendopeptidase</fullName>
        <ecNumber evidence="9">3.4.24.-</ecNumber>
    </recommendedName>
</protein>
<dbReference type="EMBL" id="BGPR01000036">
    <property type="protein sequence ID" value="GBL84328.1"/>
    <property type="molecule type" value="Genomic_DNA"/>
</dbReference>
<evidence type="ECO:0000256" key="1">
    <source>
        <dbReference type="ARBA" id="ARBA00011245"/>
    </source>
</evidence>
<evidence type="ECO:0000256" key="5">
    <source>
        <dbReference type="ARBA" id="ARBA00022833"/>
    </source>
</evidence>
<dbReference type="Proteomes" id="UP000499080">
    <property type="component" value="Unassembled WGS sequence"/>
</dbReference>
<dbReference type="InterPro" id="IPR034035">
    <property type="entry name" value="Astacin-like_dom"/>
</dbReference>
<feature type="domain" description="Peptidase M12A" evidence="10">
    <location>
        <begin position="31"/>
        <end position="226"/>
    </location>
</feature>
<keyword evidence="3 8" id="KW-0479">Metal-binding</keyword>
<comment type="caution">
    <text evidence="11">The sequence shown here is derived from an EMBL/GenBank/DDBJ whole genome shotgun (WGS) entry which is preliminary data.</text>
</comment>
<name>A0A4Y2AX66_ARAVE</name>
<dbReference type="AlphaFoldDB" id="A0A4Y2AX66"/>
<dbReference type="SMART" id="SM00235">
    <property type="entry name" value="ZnMc"/>
    <property type="match status" value="1"/>
</dbReference>
<evidence type="ECO:0000256" key="7">
    <source>
        <dbReference type="ARBA" id="ARBA00025529"/>
    </source>
</evidence>
<organism evidence="11 12">
    <name type="scientific">Araneus ventricosus</name>
    <name type="common">Orbweaver spider</name>
    <name type="synonym">Epeira ventricosa</name>
    <dbReference type="NCBI Taxonomy" id="182803"/>
    <lineage>
        <taxon>Eukaryota</taxon>
        <taxon>Metazoa</taxon>
        <taxon>Ecdysozoa</taxon>
        <taxon>Arthropoda</taxon>
        <taxon>Chelicerata</taxon>
        <taxon>Arachnida</taxon>
        <taxon>Araneae</taxon>
        <taxon>Araneomorphae</taxon>
        <taxon>Entelegynae</taxon>
        <taxon>Araneoidea</taxon>
        <taxon>Araneidae</taxon>
        <taxon>Araneus</taxon>
    </lineage>
</organism>
<dbReference type="GO" id="GO:0004222">
    <property type="term" value="F:metalloendopeptidase activity"/>
    <property type="evidence" value="ECO:0007669"/>
    <property type="project" value="UniProtKB-UniRule"/>
</dbReference>
<evidence type="ECO:0000256" key="4">
    <source>
        <dbReference type="ARBA" id="ARBA00022801"/>
    </source>
</evidence>
<dbReference type="PANTHER" id="PTHR10127">
    <property type="entry name" value="DISCOIDIN, CUB, EGF, LAMININ , AND ZINC METALLOPROTEASE DOMAIN CONTAINING"/>
    <property type="match status" value="1"/>
</dbReference>
<comment type="caution">
    <text evidence="8">Lacks conserved residue(s) required for the propagation of feature annotation.</text>
</comment>
<keyword evidence="4 8" id="KW-0378">Hydrolase</keyword>
<proteinExistence type="predicted"/>